<dbReference type="AlphaFoldDB" id="A0A1L3M022"/>
<organism evidence="2 3">
    <name type="scientific">Sinorhizobium americanum</name>
    <dbReference type="NCBI Taxonomy" id="194963"/>
    <lineage>
        <taxon>Bacteria</taxon>
        <taxon>Pseudomonadati</taxon>
        <taxon>Pseudomonadota</taxon>
        <taxon>Alphaproteobacteria</taxon>
        <taxon>Hyphomicrobiales</taxon>
        <taxon>Rhizobiaceae</taxon>
        <taxon>Sinorhizobium/Ensifer group</taxon>
        <taxon>Sinorhizobium</taxon>
    </lineage>
</organism>
<keyword evidence="2" id="KW-0614">Plasmid</keyword>
<evidence type="ECO:0000313" key="2">
    <source>
        <dbReference type="EMBL" id="APG95695.1"/>
    </source>
</evidence>
<accession>A0A1L3M022</accession>
<feature type="region of interest" description="Disordered" evidence="1">
    <location>
        <begin position="56"/>
        <end position="103"/>
    </location>
</feature>
<protein>
    <submittedName>
        <fullName evidence="2">Uncharacterized protein</fullName>
    </submittedName>
</protein>
<reference evidence="2 3" key="1">
    <citation type="submission" date="2015-10" db="EMBL/GenBank/DDBJ databases">
        <title>Genomic differences between typical nodule nitrogen-fixing rhizobial strains and those coming from bean seeds.</title>
        <authorList>
            <person name="Peralta H."/>
            <person name="Aguilar-Vera A."/>
            <person name="Diaz R."/>
            <person name="Mora Y."/>
            <person name="Martinez-Batallar G."/>
            <person name="Salazar E."/>
            <person name="Vargas-Lagunas C."/>
            <person name="Encarnacion S."/>
            <person name="Girard L."/>
            <person name="Mora J."/>
        </authorList>
    </citation>
    <scope>NUCLEOTIDE SEQUENCE [LARGE SCALE GENOMIC DNA]</scope>
    <source>
        <strain evidence="2 3">CFNEI 73</strain>
        <plasmid evidence="2 3">C</plasmid>
    </source>
</reference>
<evidence type="ECO:0000256" key="1">
    <source>
        <dbReference type="SAM" id="MobiDB-lite"/>
    </source>
</evidence>
<dbReference type="KEGG" id="same:SAMCFNEI73_pC1996"/>
<keyword evidence="3" id="KW-1185">Reference proteome</keyword>
<geneLocation type="plasmid" evidence="2 3">
    <name>C</name>
</geneLocation>
<evidence type="ECO:0000313" key="3">
    <source>
        <dbReference type="Proteomes" id="UP000182306"/>
    </source>
</evidence>
<dbReference type="Proteomes" id="UP000182306">
    <property type="component" value="Plasmid C"/>
</dbReference>
<proteinExistence type="predicted"/>
<dbReference type="EMBL" id="CP013110">
    <property type="protein sequence ID" value="APG95695.1"/>
    <property type="molecule type" value="Genomic_DNA"/>
</dbReference>
<name>A0A1L3M022_9HYPH</name>
<gene>
    <name evidence="2" type="ORF">SAMCFNEI73_pC1996</name>
</gene>
<sequence>MRFHCLRFSLLNSPRRGGWRSSLATSTASPHADVFAALFQCAGGFGPRAIPFWSRIPPHPACRPPSPRKRGEGDSRRRFKSPFPACGERASPRVKPWRGQSQKARGVTAVTILQVHST</sequence>